<dbReference type="InterPro" id="IPR038606">
    <property type="entry name" value="To_sf"/>
</dbReference>
<dbReference type="GO" id="GO:0005615">
    <property type="term" value="C:extracellular space"/>
    <property type="evidence" value="ECO:0007669"/>
    <property type="project" value="TreeGrafter"/>
</dbReference>
<keyword evidence="1" id="KW-0732">Signal</keyword>
<evidence type="ECO:0000313" key="3">
    <source>
        <dbReference type="Proteomes" id="UP001153620"/>
    </source>
</evidence>
<protein>
    <recommendedName>
        <fullName evidence="4">Hemolymph juvenile hormone binding protein</fullName>
    </recommendedName>
</protein>
<reference evidence="2" key="2">
    <citation type="submission" date="2022-10" db="EMBL/GenBank/DDBJ databases">
        <authorList>
            <consortium name="ENA_rothamsted_submissions"/>
            <consortium name="culmorum"/>
            <person name="King R."/>
        </authorList>
    </citation>
    <scope>NUCLEOTIDE SEQUENCE</scope>
</reference>
<sequence length="235" mass="26692">MLAIFRILIFISVCDKIVSLPNDIEKCRINDDKCLVRSSNKILRKYYGGITEIDLQSLDPFVVDKLKVLHDYGVIKANGTVYNINLKGLSSTIIEKLSGFDKNLLEINFKVPRLHVKGFYIATGSVFGIPSQAEGIFTLNFYDFSGKLKIKLERFTRNGKEYFRTVGSDMSSDVRSGDMDASSLSRSIVWIINQGFDVVLKSSMKAYVGDVWTKFYENKINTVLNKVPIRELFLE</sequence>
<dbReference type="SMART" id="SM00700">
    <property type="entry name" value="JHBP"/>
    <property type="match status" value="1"/>
</dbReference>
<feature type="chain" id="PRO_5040315202" description="Hemolymph juvenile hormone binding protein" evidence="1">
    <location>
        <begin position="20"/>
        <end position="235"/>
    </location>
</feature>
<reference evidence="2" key="1">
    <citation type="submission" date="2022-01" db="EMBL/GenBank/DDBJ databases">
        <authorList>
            <person name="King R."/>
        </authorList>
    </citation>
    <scope>NUCLEOTIDE SEQUENCE</scope>
</reference>
<gene>
    <name evidence="2" type="ORF">CHIRRI_LOCUS9782</name>
</gene>
<evidence type="ECO:0008006" key="4">
    <source>
        <dbReference type="Google" id="ProtNLM"/>
    </source>
</evidence>
<dbReference type="Proteomes" id="UP001153620">
    <property type="component" value="Chromosome 3"/>
</dbReference>
<keyword evidence="3" id="KW-1185">Reference proteome</keyword>
<name>A0A9N9S087_9DIPT</name>
<accession>A0A9N9S087</accession>
<dbReference type="AlphaFoldDB" id="A0A9N9S087"/>
<feature type="signal peptide" evidence="1">
    <location>
        <begin position="1"/>
        <end position="19"/>
    </location>
</feature>
<evidence type="ECO:0000256" key="1">
    <source>
        <dbReference type="SAM" id="SignalP"/>
    </source>
</evidence>
<dbReference type="InterPro" id="IPR010562">
    <property type="entry name" value="Haemolymph_juvenile_hormone-bd"/>
</dbReference>
<evidence type="ECO:0000313" key="2">
    <source>
        <dbReference type="EMBL" id="CAG9806929.1"/>
    </source>
</evidence>
<dbReference type="EMBL" id="OU895879">
    <property type="protein sequence ID" value="CAG9806929.1"/>
    <property type="molecule type" value="Genomic_DNA"/>
</dbReference>
<proteinExistence type="predicted"/>
<dbReference type="OrthoDB" id="8196554at2759"/>
<dbReference type="PANTHER" id="PTHR11008:SF18">
    <property type="entry name" value="BCDNA.GH05536-RELATED"/>
    <property type="match status" value="1"/>
</dbReference>
<organism evidence="2 3">
    <name type="scientific">Chironomus riparius</name>
    <dbReference type="NCBI Taxonomy" id="315576"/>
    <lineage>
        <taxon>Eukaryota</taxon>
        <taxon>Metazoa</taxon>
        <taxon>Ecdysozoa</taxon>
        <taxon>Arthropoda</taxon>
        <taxon>Hexapoda</taxon>
        <taxon>Insecta</taxon>
        <taxon>Pterygota</taxon>
        <taxon>Neoptera</taxon>
        <taxon>Endopterygota</taxon>
        <taxon>Diptera</taxon>
        <taxon>Nematocera</taxon>
        <taxon>Chironomoidea</taxon>
        <taxon>Chironomidae</taxon>
        <taxon>Chironominae</taxon>
        <taxon>Chironomus</taxon>
    </lineage>
</organism>
<dbReference type="PANTHER" id="PTHR11008">
    <property type="entry name" value="PROTEIN TAKEOUT-LIKE PROTEIN"/>
    <property type="match status" value="1"/>
</dbReference>
<dbReference type="Gene3D" id="3.15.10.30">
    <property type="entry name" value="Haemolymph juvenile hormone binding protein"/>
    <property type="match status" value="1"/>
</dbReference>
<dbReference type="Pfam" id="PF06585">
    <property type="entry name" value="JHBP"/>
    <property type="match status" value="1"/>
</dbReference>